<accession>A0A6C0D4P5</accession>
<organism evidence="2">
    <name type="scientific">viral metagenome</name>
    <dbReference type="NCBI Taxonomy" id="1070528"/>
    <lineage>
        <taxon>unclassified sequences</taxon>
        <taxon>metagenomes</taxon>
        <taxon>organismal metagenomes</taxon>
    </lineage>
</organism>
<dbReference type="AlphaFoldDB" id="A0A6C0D4P5"/>
<dbReference type="Gene3D" id="1.10.510.10">
    <property type="entry name" value="Transferase(Phosphotransferase) domain 1"/>
    <property type="match status" value="1"/>
</dbReference>
<feature type="compositionally biased region" description="Acidic residues" evidence="1">
    <location>
        <begin position="275"/>
        <end position="297"/>
    </location>
</feature>
<protein>
    <recommendedName>
        <fullName evidence="3">Protein kinase domain-containing protein</fullName>
    </recommendedName>
</protein>
<sequence>MTHNLGKTKFQLHYHKEKVIDNLETLNSQYEYSPSDESFGYKPFAIQNLQNYNPIYSLFFEMNEQNCDRVCLKHRNRMIDLDTVMDTYSIMVEPKPTFIKFSPLLDPVKYMIGKYDVSSDTLRTLPQAIGNNGDVFPKLVDYNNAAYIDCFFSFLTSQLLEHHGVIHGLDYYGSYVGVQDKYRMNVADDIEYISSSDYFHANLGKHFLISDKNYLEYSSAIAGSRANKHKLHFSTLKDDIELGEIDLGEVEILGDEPTSEEHEVVYEKGEKNVDDDYSPSESSSDSDVEYSDSEQEESSSNNSEEKSSESGSESSESGSESEEERELFAYIHNFPVQMICLEKCNGTFDTLFERGAIDDTTGAAALMQIIMILIIYQKTFSFTHNDLHTNNIMYIDTDVEYLYYMFEGKTYRVPTYGKIYKIIDFGRGIYKFNGKQFCSDSFAEGGDAATQYNFEPYMNENKPRLEPNPSFDLCRLACSIYDFVIDDYENLDEMDDLQKLILSWCIDDNGKNVLYKRNGEERYPNFKLYKMIARTVHNSIPKEQLALPIFSQFLVDSSDADNIVMNIDDIPIYV</sequence>
<feature type="compositionally biased region" description="Low complexity" evidence="1">
    <location>
        <begin position="309"/>
        <end position="318"/>
    </location>
</feature>
<dbReference type="EMBL" id="MN739540">
    <property type="protein sequence ID" value="QHT12006.1"/>
    <property type="molecule type" value="Genomic_DNA"/>
</dbReference>
<dbReference type="InterPro" id="IPR011009">
    <property type="entry name" value="Kinase-like_dom_sf"/>
</dbReference>
<feature type="region of interest" description="Disordered" evidence="1">
    <location>
        <begin position="269"/>
        <end position="324"/>
    </location>
</feature>
<dbReference type="SUPFAM" id="SSF56112">
    <property type="entry name" value="Protein kinase-like (PK-like)"/>
    <property type="match status" value="1"/>
</dbReference>
<evidence type="ECO:0000313" key="2">
    <source>
        <dbReference type="EMBL" id="QHT12006.1"/>
    </source>
</evidence>
<evidence type="ECO:0000256" key="1">
    <source>
        <dbReference type="SAM" id="MobiDB-lite"/>
    </source>
</evidence>
<evidence type="ECO:0008006" key="3">
    <source>
        <dbReference type="Google" id="ProtNLM"/>
    </source>
</evidence>
<proteinExistence type="predicted"/>
<reference evidence="2" key="1">
    <citation type="journal article" date="2020" name="Nature">
        <title>Giant virus diversity and host interactions through global metagenomics.</title>
        <authorList>
            <person name="Schulz F."/>
            <person name="Roux S."/>
            <person name="Paez-Espino D."/>
            <person name="Jungbluth S."/>
            <person name="Walsh D.A."/>
            <person name="Denef V.J."/>
            <person name="McMahon K.D."/>
            <person name="Konstantinidis K.T."/>
            <person name="Eloe-Fadrosh E.A."/>
            <person name="Kyrpides N.C."/>
            <person name="Woyke T."/>
        </authorList>
    </citation>
    <scope>NUCLEOTIDE SEQUENCE</scope>
    <source>
        <strain evidence="2">GVMAG-M-3300023174-124</strain>
    </source>
</reference>
<name>A0A6C0D4P5_9ZZZZ</name>